<dbReference type="EMBL" id="PCVY01000064">
    <property type="protein sequence ID" value="PIQ85667.1"/>
    <property type="molecule type" value="Genomic_DNA"/>
</dbReference>
<evidence type="ECO:0000313" key="13">
    <source>
        <dbReference type="Proteomes" id="UP000230859"/>
    </source>
</evidence>
<feature type="binding site" evidence="11">
    <location>
        <position position="46"/>
    </location>
    <ligand>
        <name>NADP(+)</name>
        <dbReference type="ChEBI" id="CHEBI:58349"/>
    </ligand>
</feature>
<evidence type="ECO:0000256" key="9">
    <source>
        <dbReference type="ARBA" id="ARBA00023141"/>
    </source>
</evidence>
<evidence type="ECO:0000256" key="10">
    <source>
        <dbReference type="ARBA" id="ARBA00023239"/>
    </source>
</evidence>
<dbReference type="Gene3D" id="3.60.150.10">
    <property type="entry name" value="Chorismate synthase AroC"/>
    <property type="match status" value="1"/>
</dbReference>
<dbReference type="GO" id="GO:0010181">
    <property type="term" value="F:FMN binding"/>
    <property type="evidence" value="ECO:0007669"/>
    <property type="project" value="TreeGrafter"/>
</dbReference>
<feature type="binding site" evidence="11">
    <location>
        <begin position="236"/>
        <end position="237"/>
    </location>
    <ligand>
        <name>FMN</name>
        <dbReference type="ChEBI" id="CHEBI:58210"/>
    </ligand>
</feature>
<dbReference type="GO" id="GO:0008652">
    <property type="term" value="P:amino acid biosynthetic process"/>
    <property type="evidence" value="ECO:0007669"/>
    <property type="project" value="UniProtKB-KW"/>
</dbReference>
<dbReference type="PANTHER" id="PTHR21085:SF0">
    <property type="entry name" value="CHORISMATE SYNTHASE"/>
    <property type="match status" value="1"/>
</dbReference>
<comment type="catalytic activity">
    <reaction evidence="11">
        <text>5-O-(1-carboxyvinyl)-3-phosphoshikimate = chorismate + phosphate</text>
        <dbReference type="Rhea" id="RHEA:21020"/>
        <dbReference type="ChEBI" id="CHEBI:29748"/>
        <dbReference type="ChEBI" id="CHEBI:43474"/>
        <dbReference type="ChEBI" id="CHEBI:57701"/>
        <dbReference type="EC" id="4.2.3.5"/>
    </reaction>
</comment>
<evidence type="ECO:0000256" key="11">
    <source>
        <dbReference type="HAMAP-Rule" id="MF_00300"/>
    </source>
</evidence>
<dbReference type="AlphaFoldDB" id="A0A2H0LMP3"/>
<comment type="caution">
    <text evidence="12">The sequence shown here is derived from an EMBL/GenBank/DDBJ whole genome shotgun (WGS) entry which is preliminary data.</text>
</comment>
<keyword evidence="5 11" id="KW-0285">Flavoprotein</keyword>
<comment type="similarity">
    <text evidence="2 11">Belongs to the chorismate synthase family.</text>
</comment>
<dbReference type="Proteomes" id="UP000230859">
    <property type="component" value="Unassembled WGS sequence"/>
</dbReference>
<keyword evidence="10 11" id="KW-0456">Lyase</keyword>
<feature type="binding site" evidence="11">
    <location>
        <position position="281"/>
    </location>
    <ligand>
        <name>FMN</name>
        <dbReference type="ChEBI" id="CHEBI:58210"/>
    </ligand>
</feature>
<dbReference type="GO" id="GO:0005829">
    <property type="term" value="C:cytosol"/>
    <property type="evidence" value="ECO:0007669"/>
    <property type="project" value="TreeGrafter"/>
</dbReference>
<feature type="binding site" evidence="11">
    <location>
        <position position="40"/>
    </location>
    <ligand>
        <name>NADP(+)</name>
        <dbReference type="ChEBI" id="CHEBI:58349"/>
    </ligand>
</feature>
<keyword evidence="9 11" id="KW-0057">Aromatic amino acid biosynthesis</keyword>
<dbReference type="NCBIfam" id="NF003793">
    <property type="entry name" value="PRK05382.1"/>
    <property type="match status" value="1"/>
</dbReference>
<evidence type="ECO:0000256" key="7">
    <source>
        <dbReference type="ARBA" id="ARBA00022827"/>
    </source>
</evidence>
<dbReference type="GO" id="GO:0009423">
    <property type="term" value="P:chorismate biosynthetic process"/>
    <property type="evidence" value="ECO:0007669"/>
    <property type="project" value="UniProtKB-UniRule"/>
</dbReference>
<gene>
    <name evidence="11" type="primary">aroC</name>
    <name evidence="12" type="ORF">COV74_08005</name>
</gene>
<comment type="subunit">
    <text evidence="11">Homotetramer.</text>
</comment>
<name>A0A2H0LMP3_9BACT</name>
<dbReference type="FunFam" id="3.60.150.10:FF:000002">
    <property type="entry name" value="Chorismate synthase"/>
    <property type="match status" value="1"/>
</dbReference>
<dbReference type="PIRSF" id="PIRSF001456">
    <property type="entry name" value="Chorismate_synth"/>
    <property type="match status" value="1"/>
</dbReference>
<dbReference type="NCBIfam" id="TIGR00033">
    <property type="entry name" value="aroC"/>
    <property type="match status" value="1"/>
</dbReference>
<dbReference type="GO" id="GO:0004107">
    <property type="term" value="F:chorismate synthase activity"/>
    <property type="evidence" value="ECO:0007669"/>
    <property type="project" value="UniProtKB-UniRule"/>
</dbReference>
<protein>
    <recommendedName>
        <fullName evidence="3 11">Chorismate synthase</fullName>
        <shortName evidence="11">CS</shortName>
        <ecNumber evidence="3 11">4.2.3.5</ecNumber>
    </recommendedName>
    <alternativeName>
        <fullName evidence="11">5-enolpyruvylshikimate-3-phosphate phospholyase</fullName>
    </alternativeName>
</protein>
<keyword evidence="4 11" id="KW-0028">Amino-acid biosynthesis</keyword>
<organism evidence="12 13">
    <name type="scientific">Candidatus Abzuiibacterium crystallinum</name>
    <dbReference type="NCBI Taxonomy" id="1974748"/>
    <lineage>
        <taxon>Bacteria</taxon>
        <taxon>Pseudomonadati</taxon>
        <taxon>Candidatus Omnitrophota</taxon>
        <taxon>Candidatus Abzuiibacterium</taxon>
    </lineage>
</organism>
<dbReference type="InterPro" id="IPR020541">
    <property type="entry name" value="Chorismate_synthase_CS"/>
</dbReference>
<dbReference type="GO" id="GO:0009073">
    <property type="term" value="P:aromatic amino acid family biosynthetic process"/>
    <property type="evidence" value="ECO:0007669"/>
    <property type="project" value="UniProtKB-KW"/>
</dbReference>
<feature type="binding site" evidence="11">
    <location>
        <begin position="296"/>
        <end position="300"/>
    </location>
    <ligand>
        <name>FMN</name>
        <dbReference type="ChEBI" id="CHEBI:58210"/>
    </ligand>
</feature>
<dbReference type="InterPro" id="IPR035904">
    <property type="entry name" value="Chorismate_synth_AroC_sf"/>
</dbReference>
<dbReference type="CDD" id="cd07304">
    <property type="entry name" value="Chorismate_synthase"/>
    <property type="match status" value="1"/>
</dbReference>
<evidence type="ECO:0000256" key="3">
    <source>
        <dbReference type="ARBA" id="ARBA00013036"/>
    </source>
</evidence>
<dbReference type="PANTHER" id="PTHR21085">
    <property type="entry name" value="CHORISMATE SYNTHASE"/>
    <property type="match status" value="1"/>
</dbReference>
<evidence type="ECO:0000256" key="1">
    <source>
        <dbReference type="ARBA" id="ARBA00005044"/>
    </source>
</evidence>
<comment type="pathway">
    <text evidence="1 11">Metabolic intermediate biosynthesis; chorismate biosynthesis; chorismate from D-erythrose 4-phosphate and phosphoenolpyruvate: step 7/7.</text>
</comment>
<sequence>MLQFMTAGESHGAYMSAILQGVPSGLAIDHAFIKGELARRQQGYGRGGRQKIEQDEVALTAGLYQGKTIGAPIAFLLANKDVKIDKLPQLFRPRPGHADLAGCLKYDQGIREILERASARETVMRVSVGALAKLFLKEFGIEIISHVVQIGSVRLEEKELSFHDIVKGVKGSEVNCICEKTSRKMMAEIDQALKDRNTRGGVFEVRAKGIPVGLGSHVHYERKLDARIAMGLISLQSVKAVEFGLGHRLAATPGLKAHDEIAHQKNKGYYHLTNRAGGIEGGMSNGEEIVVSATMKPISTLRQPLKSVNMKTKEVERADFERSDICAVPAGGVIGEAIVAFELADAFLEKFGGDSLNETKRHYDQYLKYLSKR</sequence>
<dbReference type="Pfam" id="PF01264">
    <property type="entry name" value="Chorismate_synt"/>
    <property type="match status" value="1"/>
</dbReference>
<keyword evidence="7 11" id="KW-0274">FAD</keyword>
<comment type="function">
    <text evidence="11">Catalyzes the anti-1,4-elimination of the C-3 phosphate and the C-6 proR hydrogen from 5-enolpyruvylshikimate-3-phosphate (EPSP) to yield chorismate, which is the branch point compound that serves as the starting substrate for the three terminal pathways of aromatic amino acid biosynthesis. This reaction introduces a second double bond into the aromatic ring system.</text>
</comment>
<evidence type="ECO:0000256" key="2">
    <source>
        <dbReference type="ARBA" id="ARBA00008014"/>
    </source>
</evidence>
<dbReference type="PROSITE" id="PS00788">
    <property type="entry name" value="CHORISMATE_SYNTHASE_2"/>
    <property type="match status" value="1"/>
</dbReference>
<feature type="binding site" evidence="11">
    <location>
        <position position="322"/>
    </location>
    <ligand>
        <name>FMN</name>
        <dbReference type="ChEBI" id="CHEBI:58210"/>
    </ligand>
</feature>
<evidence type="ECO:0000256" key="8">
    <source>
        <dbReference type="ARBA" id="ARBA00022857"/>
    </source>
</evidence>
<evidence type="ECO:0000256" key="5">
    <source>
        <dbReference type="ARBA" id="ARBA00022630"/>
    </source>
</evidence>
<keyword evidence="6 11" id="KW-0288">FMN</keyword>
<evidence type="ECO:0000256" key="4">
    <source>
        <dbReference type="ARBA" id="ARBA00022605"/>
    </source>
</evidence>
<keyword evidence="8 11" id="KW-0521">NADP</keyword>
<dbReference type="InterPro" id="IPR000453">
    <property type="entry name" value="Chorismate_synth"/>
</dbReference>
<evidence type="ECO:0000256" key="6">
    <source>
        <dbReference type="ARBA" id="ARBA00022643"/>
    </source>
</evidence>
<feature type="binding site" evidence="11">
    <location>
        <begin position="116"/>
        <end position="118"/>
    </location>
    <ligand>
        <name>FMN</name>
        <dbReference type="ChEBI" id="CHEBI:58210"/>
    </ligand>
</feature>
<proteinExistence type="inferred from homology"/>
<evidence type="ECO:0000313" key="12">
    <source>
        <dbReference type="EMBL" id="PIQ85667.1"/>
    </source>
</evidence>
<dbReference type="UniPathway" id="UPA00053">
    <property type="reaction ID" value="UER00090"/>
</dbReference>
<dbReference type="SUPFAM" id="SSF103263">
    <property type="entry name" value="Chorismate synthase, AroC"/>
    <property type="match status" value="1"/>
</dbReference>
<dbReference type="HAMAP" id="MF_00300">
    <property type="entry name" value="Chorismate_synth"/>
    <property type="match status" value="1"/>
</dbReference>
<comment type="cofactor">
    <cofactor evidence="11">
        <name>FMNH2</name>
        <dbReference type="ChEBI" id="CHEBI:57618"/>
    </cofactor>
    <text evidence="11">Reduced FMN (FMNH(2)).</text>
</comment>
<accession>A0A2H0LMP3</accession>
<reference evidence="12 13" key="1">
    <citation type="submission" date="2017-09" db="EMBL/GenBank/DDBJ databases">
        <title>Depth-based differentiation of microbial function through sediment-hosted aquifers and enrichment of novel symbionts in the deep terrestrial subsurface.</title>
        <authorList>
            <person name="Probst A.J."/>
            <person name="Ladd B."/>
            <person name="Jarett J.K."/>
            <person name="Geller-Mcgrath D.E."/>
            <person name="Sieber C.M."/>
            <person name="Emerson J.B."/>
            <person name="Anantharaman K."/>
            <person name="Thomas B.C."/>
            <person name="Malmstrom R."/>
            <person name="Stieglmeier M."/>
            <person name="Klingl A."/>
            <person name="Woyke T."/>
            <person name="Ryan C.M."/>
            <person name="Banfield J.F."/>
        </authorList>
    </citation>
    <scope>NUCLEOTIDE SEQUENCE [LARGE SCALE GENOMIC DNA]</scope>
    <source>
        <strain evidence="12">CG11_big_fil_rev_8_21_14_0_20_45_26</strain>
    </source>
</reference>
<dbReference type="EC" id="4.2.3.5" evidence="3 11"/>